<dbReference type="Proteomes" id="UP000035740">
    <property type="component" value="Chromosome 6"/>
</dbReference>
<evidence type="ECO:0000256" key="1">
    <source>
        <dbReference type="ARBA" id="ARBA00022737"/>
    </source>
</evidence>
<evidence type="ECO:0000313" key="3">
    <source>
        <dbReference type="EMBL" id="KMT07940.1"/>
    </source>
</evidence>
<dbReference type="PANTHER" id="PTHR22904:SF533">
    <property type="entry name" value="HSP70-HSP90 ORGANIZING PROTEIN 3"/>
    <property type="match status" value="1"/>
</dbReference>
<dbReference type="EMBL" id="KQ090129">
    <property type="protein sequence ID" value="KMT07940.1"/>
    <property type="molecule type" value="Genomic_DNA"/>
</dbReference>
<keyword evidence="2" id="KW-0802">TPR repeat</keyword>
<dbReference type="SUPFAM" id="SSF48452">
    <property type="entry name" value="TPR-like"/>
    <property type="match status" value="1"/>
</dbReference>
<dbReference type="PANTHER" id="PTHR22904">
    <property type="entry name" value="TPR REPEAT CONTAINING PROTEIN"/>
    <property type="match status" value="1"/>
</dbReference>
<protein>
    <submittedName>
        <fullName evidence="3">Uncharacterized protein</fullName>
    </submittedName>
</protein>
<reference evidence="3 4" key="1">
    <citation type="journal article" date="2014" name="Nature">
        <title>The genome of the recently domesticated crop plant sugar beet (Beta vulgaris).</title>
        <authorList>
            <person name="Dohm J.C."/>
            <person name="Minoche A.E."/>
            <person name="Holtgrawe D."/>
            <person name="Capella-Gutierrez S."/>
            <person name="Zakrzewski F."/>
            <person name="Tafer H."/>
            <person name="Rupp O."/>
            <person name="Sorensen T.R."/>
            <person name="Stracke R."/>
            <person name="Reinhardt R."/>
            <person name="Goesmann A."/>
            <person name="Kraft T."/>
            <person name="Schulz B."/>
            <person name="Stadler P.F."/>
            <person name="Schmidt T."/>
            <person name="Gabaldon T."/>
            <person name="Lehrach H."/>
            <person name="Weisshaar B."/>
            <person name="Himmelbauer H."/>
        </authorList>
    </citation>
    <scope>NUCLEOTIDE SEQUENCE [LARGE SCALE GENOMIC DNA]</scope>
    <source>
        <tissue evidence="3">Taproot</tissue>
    </source>
</reference>
<accession>A0A0J8C2F1</accession>
<dbReference type="InterPro" id="IPR011990">
    <property type="entry name" value="TPR-like_helical_dom_sf"/>
</dbReference>
<dbReference type="GO" id="GO:0051879">
    <property type="term" value="F:Hsp90 protein binding"/>
    <property type="evidence" value="ECO:0007669"/>
    <property type="project" value="TreeGrafter"/>
</dbReference>
<dbReference type="Gramene" id="KMT07940">
    <property type="protein sequence ID" value="KMT07940"/>
    <property type="gene ID" value="BVRB_6g145050"/>
</dbReference>
<name>A0A0J8C2F1_BETVV</name>
<evidence type="ECO:0000313" key="4">
    <source>
        <dbReference type="Proteomes" id="UP000035740"/>
    </source>
</evidence>
<sequence length="82" mass="9575">MTSVSRIVTKLLKKTSKDYERAIEAFHKALTEHRNPDTLKKLNDAERANKELEQREYFSPKVADEDVKKVMSILRSKSILKQ</sequence>
<keyword evidence="4" id="KW-1185">Reference proteome</keyword>
<proteinExistence type="predicted"/>
<dbReference type="Gene3D" id="1.25.40.10">
    <property type="entry name" value="Tetratricopeptide repeat domain"/>
    <property type="match status" value="1"/>
</dbReference>
<gene>
    <name evidence="3" type="ORF">BVRB_6g145050</name>
</gene>
<organism evidence="3 4">
    <name type="scientific">Beta vulgaris subsp. vulgaris</name>
    <name type="common">Beet</name>
    <dbReference type="NCBI Taxonomy" id="3555"/>
    <lineage>
        <taxon>Eukaryota</taxon>
        <taxon>Viridiplantae</taxon>
        <taxon>Streptophyta</taxon>
        <taxon>Embryophyta</taxon>
        <taxon>Tracheophyta</taxon>
        <taxon>Spermatophyta</taxon>
        <taxon>Magnoliopsida</taxon>
        <taxon>eudicotyledons</taxon>
        <taxon>Gunneridae</taxon>
        <taxon>Pentapetalae</taxon>
        <taxon>Caryophyllales</taxon>
        <taxon>Chenopodiaceae</taxon>
        <taxon>Betoideae</taxon>
        <taxon>Beta</taxon>
    </lineage>
</organism>
<dbReference type="OrthoDB" id="2423701at2759"/>
<keyword evidence="1" id="KW-0677">Repeat</keyword>
<dbReference type="AlphaFoldDB" id="A0A0J8C2F1"/>
<evidence type="ECO:0000256" key="2">
    <source>
        <dbReference type="ARBA" id="ARBA00022803"/>
    </source>
</evidence>